<feature type="compositionally biased region" description="Low complexity" evidence="6">
    <location>
        <begin position="1553"/>
        <end position="1564"/>
    </location>
</feature>
<organism evidence="8 9">
    <name type="scientific">Durusdinium trenchii</name>
    <dbReference type="NCBI Taxonomy" id="1381693"/>
    <lineage>
        <taxon>Eukaryota</taxon>
        <taxon>Sar</taxon>
        <taxon>Alveolata</taxon>
        <taxon>Dinophyceae</taxon>
        <taxon>Suessiales</taxon>
        <taxon>Symbiodiniaceae</taxon>
        <taxon>Durusdinium</taxon>
    </lineage>
</organism>
<feature type="region of interest" description="Disordered" evidence="6">
    <location>
        <begin position="1552"/>
        <end position="1574"/>
    </location>
</feature>
<dbReference type="PANTHER" id="PTHR46730">
    <property type="entry name" value="POLYCYSTIN-1"/>
    <property type="match status" value="1"/>
</dbReference>
<reference evidence="8 9" key="1">
    <citation type="submission" date="2024-02" db="EMBL/GenBank/DDBJ databases">
        <authorList>
            <person name="Chen Y."/>
            <person name="Shah S."/>
            <person name="Dougan E. K."/>
            <person name="Thang M."/>
            <person name="Chan C."/>
        </authorList>
    </citation>
    <scope>NUCLEOTIDE SEQUENCE [LARGE SCALE GENOMIC DNA]</scope>
</reference>
<name>A0ABP0JGH6_9DINO</name>
<evidence type="ECO:0000256" key="2">
    <source>
        <dbReference type="ARBA" id="ARBA00022692"/>
    </source>
</evidence>
<accession>A0ABP0JGH6</accession>
<comment type="caution">
    <text evidence="8">The sequence shown here is derived from an EMBL/GenBank/DDBJ whole genome shotgun (WGS) entry which is preliminary data.</text>
</comment>
<keyword evidence="3" id="KW-0677">Repeat</keyword>
<evidence type="ECO:0000256" key="5">
    <source>
        <dbReference type="ARBA" id="ARBA00023136"/>
    </source>
</evidence>
<evidence type="ECO:0000313" key="9">
    <source>
        <dbReference type="Proteomes" id="UP001642484"/>
    </source>
</evidence>
<comment type="subcellular location">
    <subcellularLocation>
        <location evidence="1">Membrane</location>
    </subcellularLocation>
</comment>
<dbReference type="InterPro" id="IPR002859">
    <property type="entry name" value="PKD/REJ-like"/>
</dbReference>
<evidence type="ECO:0000256" key="1">
    <source>
        <dbReference type="ARBA" id="ARBA00004370"/>
    </source>
</evidence>
<keyword evidence="5" id="KW-0472">Membrane</keyword>
<feature type="compositionally biased region" description="Polar residues" evidence="6">
    <location>
        <begin position="1634"/>
        <end position="1644"/>
    </location>
</feature>
<feature type="region of interest" description="Disordered" evidence="6">
    <location>
        <begin position="1461"/>
        <end position="1512"/>
    </location>
</feature>
<feature type="region of interest" description="Disordered" evidence="6">
    <location>
        <begin position="1619"/>
        <end position="1670"/>
    </location>
</feature>
<evidence type="ECO:0000256" key="6">
    <source>
        <dbReference type="SAM" id="MobiDB-lite"/>
    </source>
</evidence>
<sequence>MDFNLDSGDVAEVETAVESTLVPWRAPSELHETANWFGAFSHFVRSEAASSLSSARRLEDRRLQARAWAVSFDVFVYEQQLDNVTATVTDLRTAAAEARFAEWLQRELNGLGIGAGFSLFRFRELVDPYEVSISLISSTTTFTTSSTTTVTTSSSTTSSSSTSSSTSTTLFPLLLESAELTQGYSTLLLTFNERAMLTSYARRLQAGEQVLPPAEVNCGEVFTAATLALLGLEPTCRWVADGRNLEVKLGTSPTLTFSDTVETIDGALTTNAFVVVRPVAPTPSLRAAVFSNDPPAQPQAALLVSPLSVQACSEISASAATSAGAAARPFVSRWALGAGTTAELATELQAKVNSGSELSLQISQLELFTAVEAVKQRMGNNFYTTPIQLELEVSLTNWLGLSDQATAVVALETVEEPMPLVTPTSAVATSILNSEPVAFSVQTSYVDTSSCSGSSSSVRPIDVAWEYRATGGTWQDLAAAGLTDLDRRPGAVRFDGFVFAPGSAHEFRVTAQYQGASSAAQRQYVFSLTVLPPAAPVVRVVGPHTVAGACSFSLDASQSYDPSLPPPSTSGLVFEWSCVTASGASCGLNSPDLASAQLLVAGGQLIEGLYNFSVLARRSGETEGAVSVWPIEIANGALPPVSITVPWASDEAVSTQTGGHLGPATASVQGSAGCTVPETWAWTFVLVEETSQSPILAFLNTVASWSNGQLTLSTNDFPGGFLIPGRRYAYAVLQASSQEEMAALESGNLESLIQAEAQGAKTVKSDMFLADGPPSGGLVTVSPVAGYAVTDAFSGTTFAWYDEQVESLTYAFYLLPFTQNTTMTSDGNGGILLGATFETPTVDWTNVTSPFYWSALGGSFLQNVSDPQAAQWDVSVAVGAYVMAVVARDHLGAVSVSYAPGPLVEAPPGGVSPDLALASLDTAMSSGDESVILGALDSLSSVAIASNDTAELAAATEKKMEALDSAANVVGASSDSLSKFGEVAANMLSSEGSGGSAASPAVAERAAGALDTVLTAALDSQGVDPAAGTSLLKATSSVGNSFADGGSDSNVAKGARVSKLRVLFSKLGSALLQQLPAGATSQISTVEGGKGTEIGVVKENANAAIASGVSSKNSQVPGSVLGRRLQENACDSVAVQNTNFVASNPFNYLDNSLGSNQFVASSATVSTLEIKKCNDLLVRSDLDPPIVLNLQLNAQPENPPEGYIYEPMCVRLDEQNTALQLQTWTTDGVSRLLPATYNAASMECWASTGGGSYAAVYVLVPLYSTVTSTTVTSTRMMATTLPVAAPAPAADGGIVLGTALAGLAMAIVCVCIGWQAYVGNVSLKPQVSCQRVKDAMEALKKKPAKVGLEPEHPEPRKDGAAWEEGPKVPPQPKVPEVRTKRDAEEHFWDWANELAKSTLQQHAAKIAGQPFSLGQTKASTPTIPHRYSWPKPTVEKDEYFQAFAEELRESIRSGLPGMIAELPEGQTAPPPPPPPKRTSLQTAPGGLALMAPQPPPPKRPTPETASVISLPPRMENAERIDVRVDQAFNDWAHDFALTPVTFSPSATEKAIGQSWWSASPQASPSSPPPPPGWEDFQLRNAALVPAKGGHLPLPPAPPTVARPLALSPPALKAGQLSIGLPKHVPLQPPLPKGVSNQSTSTMRGTSPPPINLPGTVPGEEGSPTPRQPNP</sequence>
<feature type="region of interest" description="Disordered" evidence="6">
    <location>
        <begin position="145"/>
        <end position="166"/>
    </location>
</feature>
<feature type="region of interest" description="Disordered" evidence="6">
    <location>
        <begin position="1343"/>
        <end position="1379"/>
    </location>
</feature>
<keyword evidence="4" id="KW-1133">Transmembrane helix</keyword>
<dbReference type="Proteomes" id="UP001642484">
    <property type="component" value="Unassembled WGS sequence"/>
</dbReference>
<keyword evidence="9" id="KW-1185">Reference proteome</keyword>
<dbReference type="PANTHER" id="PTHR46730:SF1">
    <property type="entry name" value="PLAT DOMAIN-CONTAINING PROTEIN"/>
    <property type="match status" value="1"/>
</dbReference>
<evidence type="ECO:0000256" key="4">
    <source>
        <dbReference type="ARBA" id="ARBA00022989"/>
    </source>
</evidence>
<feature type="compositionally biased region" description="Basic and acidic residues" evidence="6">
    <location>
        <begin position="1348"/>
        <end position="1366"/>
    </location>
</feature>
<dbReference type="EMBL" id="CAXAMN010005380">
    <property type="protein sequence ID" value="CAK9013511.1"/>
    <property type="molecule type" value="Genomic_DNA"/>
</dbReference>
<keyword evidence="2" id="KW-0812">Transmembrane</keyword>
<gene>
    <name evidence="8" type="ORF">CCMP2556_LOCUS11308</name>
</gene>
<feature type="domain" description="PKD/REJ-like" evidence="7">
    <location>
        <begin position="503"/>
        <end position="813"/>
    </location>
</feature>
<protein>
    <recommendedName>
        <fullName evidence="7">PKD/REJ-like domain-containing protein</fullName>
    </recommendedName>
</protein>
<proteinExistence type="predicted"/>
<evidence type="ECO:0000256" key="3">
    <source>
        <dbReference type="ARBA" id="ARBA00022737"/>
    </source>
</evidence>
<dbReference type="Pfam" id="PF02010">
    <property type="entry name" value="REJ"/>
    <property type="match status" value="1"/>
</dbReference>
<evidence type="ECO:0000259" key="7">
    <source>
        <dbReference type="Pfam" id="PF02010"/>
    </source>
</evidence>
<evidence type="ECO:0000313" key="8">
    <source>
        <dbReference type="EMBL" id="CAK9013511.1"/>
    </source>
</evidence>